<keyword evidence="3" id="KW-1185">Reference proteome</keyword>
<dbReference type="EMBL" id="JASSZA010000012">
    <property type="protein sequence ID" value="KAK2096162.1"/>
    <property type="molecule type" value="Genomic_DNA"/>
</dbReference>
<evidence type="ECO:0000313" key="3">
    <source>
        <dbReference type="Proteomes" id="UP001266305"/>
    </source>
</evidence>
<accession>A0ABQ9UGE7</accession>
<dbReference type="Proteomes" id="UP001266305">
    <property type="component" value="Unassembled WGS sequence"/>
</dbReference>
<comment type="caution">
    <text evidence="2">The sequence shown here is derived from an EMBL/GenBank/DDBJ whole genome shotgun (WGS) entry which is preliminary data.</text>
</comment>
<evidence type="ECO:0000313" key="2">
    <source>
        <dbReference type="EMBL" id="KAK2096162.1"/>
    </source>
</evidence>
<protein>
    <submittedName>
        <fullName evidence="2">Uncharacterized protein</fullName>
    </submittedName>
</protein>
<name>A0ABQ9UGE7_SAGOE</name>
<gene>
    <name evidence="2" type="ORF">P7K49_025196</name>
</gene>
<proteinExistence type="predicted"/>
<sequence>MLRGILAHPTPDPREDAASLRRRQSQPHCKSGRIEQGRLLSEVFLSCSRKSNVKNKYAGLDYPGDVMTRAETPETRVTMEDCRHLVPEHLMPLSSRRPLRRNRRLVFLGSQQPVHLFHFPASCSLRSNTTMVWEHCKTE</sequence>
<organism evidence="2 3">
    <name type="scientific">Saguinus oedipus</name>
    <name type="common">Cotton-top tamarin</name>
    <name type="synonym">Oedipomidas oedipus</name>
    <dbReference type="NCBI Taxonomy" id="9490"/>
    <lineage>
        <taxon>Eukaryota</taxon>
        <taxon>Metazoa</taxon>
        <taxon>Chordata</taxon>
        <taxon>Craniata</taxon>
        <taxon>Vertebrata</taxon>
        <taxon>Euteleostomi</taxon>
        <taxon>Mammalia</taxon>
        <taxon>Eutheria</taxon>
        <taxon>Euarchontoglires</taxon>
        <taxon>Primates</taxon>
        <taxon>Haplorrhini</taxon>
        <taxon>Platyrrhini</taxon>
        <taxon>Cebidae</taxon>
        <taxon>Callitrichinae</taxon>
        <taxon>Saguinus</taxon>
    </lineage>
</organism>
<evidence type="ECO:0000256" key="1">
    <source>
        <dbReference type="SAM" id="MobiDB-lite"/>
    </source>
</evidence>
<reference evidence="2 3" key="1">
    <citation type="submission" date="2023-05" db="EMBL/GenBank/DDBJ databases">
        <title>B98-5 Cell Line De Novo Hybrid Assembly: An Optical Mapping Approach.</title>
        <authorList>
            <person name="Kananen K."/>
            <person name="Auerbach J.A."/>
            <person name="Kautto E."/>
            <person name="Blachly J.S."/>
        </authorList>
    </citation>
    <scope>NUCLEOTIDE SEQUENCE [LARGE SCALE GENOMIC DNA]</scope>
    <source>
        <strain evidence="2">B95-8</strain>
        <tissue evidence="2">Cell line</tissue>
    </source>
</reference>
<feature type="region of interest" description="Disordered" evidence="1">
    <location>
        <begin position="1"/>
        <end position="31"/>
    </location>
</feature>